<protein>
    <submittedName>
        <fullName evidence="2">Class I SAM-dependent methyltransferase</fullName>
    </submittedName>
</protein>
<evidence type="ECO:0000313" key="2">
    <source>
        <dbReference type="EMBL" id="QHK21605.1"/>
    </source>
</evidence>
<dbReference type="SUPFAM" id="SSF53335">
    <property type="entry name" value="S-adenosyl-L-methionine-dependent methyltransferases"/>
    <property type="match status" value="1"/>
</dbReference>
<dbReference type="GO" id="GO:0032259">
    <property type="term" value="P:methylation"/>
    <property type="evidence" value="ECO:0007669"/>
    <property type="project" value="UniProtKB-KW"/>
</dbReference>
<dbReference type="InterPro" id="IPR029063">
    <property type="entry name" value="SAM-dependent_MTases_sf"/>
</dbReference>
<feature type="region of interest" description="Disordered" evidence="1">
    <location>
        <begin position="1"/>
        <end position="30"/>
    </location>
</feature>
<keyword evidence="3" id="KW-1185">Reference proteome</keyword>
<name>A0A6P1NLT7_9MICC</name>
<evidence type="ECO:0000313" key="3">
    <source>
        <dbReference type="Proteomes" id="UP000464186"/>
    </source>
</evidence>
<dbReference type="Proteomes" id="UP000464186">
    <property type="component" value="Chromosome"/>
</dbReference>
<dbReference type="EMBL" id="CP047898">
    <property type="protein sequence ID" value="QHK21605.1"/>
    <property type="molecule type" value="Genomic_DNA"/>
</dbReference>
<keyword evidence="2" id="KW-0489">Methyltransferase</keyword>
<reference evidence="2 3" key="1">
    <citation type="submission" date="2020-01" db="EMBL/GenBank/DDBJ databases">
        <title>Pseudarthrobacter psychrotolerans sp. nov., isolated from antarctic soil.</title>
        <authorList>
            <person name="Shin Y."/>
            <person name="Park W."/>
        </authorList>
    </citation>
    <scope>NUCLEOTIDE SEQUENCE [LARGE SCALE GENOMIC DNA]</scope>
    <source>
        <strain evidence="2 3">YJ56</strain>
    </source>
</reference>
<organism evidence="2 3">
    <name type="scientific">Pseudarthrobacter psychrotolerans</name>
    <dbReference type="NCBI Taxonomy" id="2697569"/>
    <lineage>
        <taxon>Bacteria</taxon>
        <taxon>Bacillati</taxon>
        <taxon>Actinomycetota</taxon>
        <taxon>Actinomycetes</taxon>
        <taxon>Micrococcales</taxon>
        <taxon>Micrococcaceae</taxon>
        <taxon>Pseudarthrobacter</taxon>
    </lineage>
</organism>
<dbReference type="GO" id="GO:0008168">
    <property type="term" value="F:methyltransferase activity"/>
    <property type="evidence" value="ECO:0007669"/>
    <property type="project" value="UniProtKB-KW"/>
</dbReference>
<dbReference type="KEGG" id="psey:GU243_20045"/>
<dbReference type="Gene3D" id="3.40.50.150">
    <property type="entry name" value="Vaccinia Virus protein VP39"/>
    <property type="match status" value="1"/>
</dbReference>
<sequence>MVQKAERVSAPRSGSGKPVGNVTRGTTNPNRMRRVDRWLTGPQAWRLRAAEDPLVVDLGYGATPATAVELFERLRAVRPDVRVCGIEIEPERVRVAKALERPGLSFQVGGFELPLSGRPVLVRAFNVLRQYEEADVAGIWRLVQGRLAPNGLFIDGTCDEIGRRVTWVALDAERPLSLSMSVRFGSFDLPSEIAERLPKALIHRNVPGEPVHRLMQAMDRAWLESAPLASFGNRQRWYAMCRSLLDGGWPVQDGPSRWRLGELTVAWEAVGRPSRGGRWLGPRRQGSLSELAS</sequence>
<keyword evidence="2" id="KW-0808">Transferase</keyword>
<dbReference type="AlphaFoldDB" id="A0A6P1NLT7"/>
<proteinExistence type="predicted"/>
<gene>
    <name evidence="2" type="ORF">GU243_20045</name>
</gene>
<accession>A0A6P1NLT7</accession>
<evidence type="ECO:0000256" key="1">
    <source>
        <dbReference type="SAM" id="MobiDB-lite"/>
    </source>
</evidence>